<dbReference type="EMBL" id="MU157907">
    <property type="protein sequence ID" value="KAF9523957.1"/>
    <property type="molecule type" value="Genomic_DNA"/>
</dbReference>
<reference evidence="1" key="1">
    <citation type="submission" date="2020-11" db="EMBL/GenBank/DDBJ databases">
        <authorList>
            <consortium name="DOE Joint Genome Institute"/>
            <person name="Ahrendt S."/>
            <person name="Riley R."/>
            <person name="Andreopoulos W."/>
            <person name="Labutti K."/>
            <person name="Pangilinan J."/>
            <person name="Ruiz-Duenas F.J."/>
            <person name="Barrasa J.M."/>
            <person name="Sanchez-Garcia M."/>
            <person name="Camarero S."/>
            <person name="Miyauchi S."/>
            <person name="Serrano A."/>
            <person name="Linde D."/>
            <person name="Babiker R."/>
            <person name="Drula E."/>
            <person name="Ayuso-Fernandez I."/>
            <person name="Pacheco R."/>
            <person name="Padilla G."/>
            <person name="Ferreira P."/>
            <person name="Barriuso J."/>
            <person name="Kellner H."/>
            <person name="Castanera R."/>
            <person name="Alfaro M."/>
            <person name="Ramirez L."/>
            <person name="Pisabarro A.G."/>
            <person name="Kuo A."/>
            <person name="Tritt A."/>
            <person name="Lipzen A."/>
            <person name="He G."/>
            <person name="Yan M."/>
            <person name="Ng V."/>
            <person name="Cullen D."/>
            <person name="Martin F."/>
            <person name="Rosso M.-N."/>
            <person name="Henrissat B."/>
            <person name="Hibbett D."/>
            <person name="Martinez A.T."/>
            <person name="Grigoriev I.V."/>
        </authorList>
    </citation>
    <scope>NUCLEOTIDE SEQUENCE</scope>
    <source>
        <strain evidence="1">CBS 506.95</strain>
    </source>
</reference>
<sequence length="428" mass="46203">MHAAGRVQSSLKINQVCVHSYSRSFRTDLTLNLFEAPVSGRGSAEVLAFGLHGVVTLRNITSSNPQLFNIINDFAFYKGGWRTERHVRMVADITGDRNPDIVGFGEHGVHVSINNGDNTFSPARNVLNSFAFSAGNWRVEKHIRFLADLRGVGRCDIVGFGDRGVSVSQNNGGGHFSPPTLVLVDFGFNAGGWRIDRHLRFLADVTGSNRLDIVGFGERSVCVARNNGDGTFAPAQAVINDFCIDVGGWRVNHHPRFLADLTGDGKVDIIGCGAGGVYVSLNDGHGGFGPVKLVLSDFGTHQGWKVDQHPRFVADLTGNKCGDLIGFGSAGVYVALNNGNGTFGPVNLVLKDFGSQQGWSVQNHPRFVADLTGRGCADILGFGEKAVWVSLNNGNGTFSPVRKVTNQLAFNRGEWALDKTFRCLVNLM</sequence>
<name>A0A9P6E7I4_9AGAR</name>
<gene>
    <name evidence="1" type="ORF">CPB83DRAFT_646109</name>
</gene>
<evidence type="ECO:0000313" key="2">
    <source>
        <dbReference type="Proteomes" id="UP000807306"/>
    </source>
</evidence>
<dbReference type="Proteomes" id="UP000807306">
    <property type="component" value="Unassembled WGS sequence"/>
</dbReference>
<organism evidence="1 2">
    <name type="scientific">Crepidotus variabilis</name>
    <dbReference type="NCBI Taxonomy" id="179855"/>
    <lineage>
        <taxon>Eukaryota</taxon>
        <taxon>Fungi</taxon>
        <taxon>Dikarya</taxon>
        <taxon>Basidiomycota</taxon>
        <taxon>Agaricomycotina</taxon>
        <taxon>Agaricomycetes</taxon>
        <taxon>Agaricomycetidae</taxon>
        <taxon>Agaricales</taxon>
        <taxon>Agaricineae</taxon>
        <taxon>Crepidotaceae</taxon>
        <taxon>Crepidotus</taxon>
    </lineage>
</organism>
<dbReference type="PANTHER" id="PTHR44103">
    <property type="entry name" value="PROPROTEIN CONVERTASE P"/>
    <property type="match status" value="1"/>
</dbReference>
<keyword evidence="2" id="KW-1185">Reference proteome</keyword>
<dbReference type="PANTHER" id="PTHR44103:SF1">
    <property type="entry name" value="PROPROTEIN CONVERTASE P"/>
    <property type="match status" value="1"/>
</dbReference>
<comment type="caution">
    <text evidence="1">The sequence shown here is derived from an EMBL/GenBank/DDBJ whole genome shotgun (WGS) entry which is preliminary data.</text>
</comment>
<dbReference type="InterPro" id="IPR028994">
    <property type="entry name" value="Integrin_alpha_N"/>
</dbReference>
<accession>A0A9P6E7I4</accession>
<protein>
    <submittedName>
        <fullName evidence="1">Lectin 2</fullName>
    </submittedName>
</protein>
<proteinExistence type="predicted"/>
<dbReference type="SUPFAM" id="SSF69318">
    <property type="entry name" value="Integrin alpha N-terminal domain"/>
    <property type="match status" value="2"/>
</dbReference>
<dbReference type="OrthoDB" id="3153136at2759"/>
<evidence type="ECO:0000313" key="1">
    <source>
        <dbReference type="EMBL" id="KAF9523957.1"/>
    </source>
</evidence>
<dbReference type="AlphaFoldDB" id="A0A9P6E7I4"/>